<protein>
    <submittedName>
        <fullName evidence="8">Acyltransferase 3</fullName>
    </submittedName>
</protein>
<proteinExistence type="predicted"/>
<evidence type="ECO:0000256" key="4">
    <source>
        <dbReference type="ARBA" id="ARBA00022989"/>
    </source>
</evidence>
<evidence type="ECO:0000256" key="2">
    <source>
        <dbReference type="ARBA" id="ARBA00022475"/>
    </source>
</evidence>
<dbReference type="RefSeq" id="WP_009366432.1">
    <property type="nucleotide sequence ID" value="NZ_ALJD01000003.1"/>
</dbReference>
<keyword evidence="4 6" id="KW-1133">Transmembrane helix</keyword>
<dbReference type="OrthoDB" id="197377at2157"/>
<dbReference type="GO" id="GO:0005886">
    <property type="term" value="C:plasma membrane"/>
    <property type="evidence" value="ECO:0007669"/>
    <property type="project" value="UniProtKB-SubCell"/>
</dbReference>
<evidence type="ECO:0000256" key="5">
    <source>
        <dbReference type="ARBA" id="ARBA00023136"/>
    </source>
</evidence>
<dbReference type="Proteomes" id="UP000007813">
    <property type="component" value="Unassembled WGS sequence"/>
</dbReference>
<feature type="transmembrane region" description="Helical" evidence="6">
    <location>
        <begin position="12"/>
        <end position="30"/>
    </location>
</feature>
<feature type="transmembrane region" description="Helical" evidence="6">
    <location>
        <begin position="82"/>
        <end position="103"/>
    </location>
</feature>
<reference evidence="8 9" key="1">
    <citation type="journal article" date="2012" name="J. Bacteriol.">
        <title>Draft Genome Sequence of the Extremely Halophilic Archaeon Halogranum salarium B-1T.</title>
        <authorList>
            <person name="Kim K.K."/>
            <person name="Lee K.C."/>
            <person name="Lee J.S."/>
        </authorList>
    </citation>
    <scope>NUCLEOTIDE SEQUENCE [LARGE SCALE GENOMIC DNA]</scope>
    <source>
        <strain evidence="8 9">B-1</strain>
    </source>
</reference>
<dbReference type="eggNOG" id="arCOG03634">
    <property type="taxonomic scope" value="Archaea"/>
</dbReference>
<feature type="transmembrane region" description="Helical" evidence="6">
    <location>
        <begin position="158"/>
        <end position="177"/>
    </location>
</feature>
<feature type="transmembrane region" description="Helical" evidence="6">
    <location>
        <begin position="189"/>
        <end position="206"/>
    </location>
</feature>
<sequence>MSDRIHSIDTLRAVAIFFIVVAHVQPFRGFETYGNYVYFALDTLGQFDVPFFFATSGYFLAETLNVDNVTSKVRNTARKLGSLYLFGRLVSVATVAGLALYVGDSVTNAVVADGLSNLSLLDVVYYGTALTVPLWFLTALFFAIAFVACFVKFEKTRYLLPVAALVHLVGIFGTNYQMVLDVPFRTRDALFFGFFYVALGYQLNAIDWTPDERRRRLYAAAVGVFAGIQLVEQYAISYLIRDHTLGQEIHLTAYTFSTVFFVLAVFAYALSNPEWGKNTILPRVGRHALGIYLLHVPVFRLVHATRRIWGPMVGVDLTSTLLWQLLITPLVCVLSLAAYLLMAKLEIIELEGSHIPWLHRLRS</sequence>
<dbReference type="GO" id="GO:0016413">
    <property type="term" value="F:O-acetyltransferase activity"/>
    <property type="evidence" value="ECO:0007669"/>
    <property type="project" value="TreeGrafter"/>
</dbReference>
<evidence type="ECO:0000313" key="8">
    <source>
        <dbReference type="EMBL" id="EJN60714.1"/>
    </source>
</evidence>
<feature type="domain" description="Acyltransferase 3" evidence="7">
    <location>
        <begin position="5"/>
        <end position="339"/>
    </location>
</feature>
<feature type="transmembrane region" description="Helical" evidence="6">
    <location>
        <begin position="291"/>
        <end position="309"/>
    </location>
</feature>
<keyword evidence="2" id="KW-1003">Cell membrane</keyword>
<evidence type="ECO:0000313" key="9">
    <source>
        <dbReference type="Proteomes" id="UP000007813"/>
    </source>
</evidence>
<dbReference type="PANTHER" id="PTHR40074:SF2">
    <property type="entry name" value="O-ACETYLTRANSFERASE WECH"/>
    <property type="match status" value="1"/>
</dbReference>
<dbReference type="PANTHER" id="PTHR40074">
    <property type="entry name" value="O-ACETYLTRANSFERASE WECH"/>
    <property type="match status" value="1"/>
</dbReference>
<evidence type="ECO:0000256" key="3">
    <source>
        <dbReference type="ARBA" id="ARBA00022692"/>
    </source>
</evidence>
<evidence type="ECO:0000256" key="1">
    <source>
        <dbReference type="ARBA" id="ARBA00004651"/>
    </source>
</evidence>
<keyword evidence="8" id="KW-0012">Acyltransferase</keyword>
<keyword evidence="5 6" id="KW-0472">Membrane</keyword>
<evidence type="ECO:0000259" key="7">
    <source>
        <dbReference type="Pfam" id="PF01757"/>
    </source>
</evidence>
<comment type="caution">
    <text evidence="8">The sequence shown here is derived from an EMBL/GenBank/DDBJ whole genome shotgun (WGS) entry which is preliminary data.</text>
</comment>
<dbReference type="AlphaFoldDB" id="J3JH62"/>
<keyword evidence="3 6" id="KW-0812">Transmembrane</keyword>
<dbReference type="GO" id="GO:0009246">
    <property type="term" value="P:enterobacterial common antigen biosynthetic process"/>
    <property type="evidence" value="ECO:0007669"/>
    <property type="project" value="TreeGrafter"/>
</dbReference>
<dbReference type="Pfam" id="PF01757">
    <property type="entry name" value="Acyl_transf_3"/>
    <property type="match status" value="1"/>
</dbReference>
<organism evidence="8 9">
    <name type="scientific">Halogranum salarium B-1</name>
    <dbReference type="NCBI Taxonomy" id="1210908"/>
    <lineage>
        <taxon>Archaea</taxon>
        <taxon>Methanobacteriati</taxon>
        <taxon>Methanobacteriota</taxon>
        <taxon>Stenosarchaea group</taxon>
        <taxon>Halobacteria</taxon>
        <taxon>Halobacteriales</taxon>
        <taxon>Haloferacaceae</taxon>
    </lineage>
</organism>
<dbReference type="PATRIC" id="fig|1210908.3.peg.1261"/>
<feature type="transmembrane region" description="Helical" evidence="6">
    <location>
        <begin position="321"/>
        <end position="341"/>
    </location>
</feature>
<keyword evidence="8" id="KW-0808">Transferase</keyword>
<dbReference type="EMBL" id="ALJD01000003">
    <property type="protein sequence ID" value="EJN60714.1"/>
    <property type="molecule type" value="Genomic_DNA"/>
</dbReference>
<comment type="subcellular location">
    <subcellularLocation>
        <location evidence="1">Cell membrane</location>
        <topology evidence="1">Multi-pass membrane protein</topology>
    </subcellularLocation>
</comment>
<feature type="transmembrane region" description="Helical" evidence="6">
    <location>
        <begin position="218"/>
        <end position="240"/>
    </location>
</feature>
<gene>
    <name evidence="8" type="ORF">HSB1_13170</name>
</gene>
<accession>J3JH62</accession>
<feature type="transmembrane region" description="Helical" evidence="6">
    <location>
        <begin position="36"/>
        <end position="61"/>
    </location>
</feature>
<feature type="transmembrane region" description="Helical" evidence="6">
    <location>
        <begin position="123"/>
        <end position="151"/>
    </location>
</feature>
<evidence type="ECO:0000256" key="6">
    <source>
        <dbReference type="SAM" id="Phobius"/>
    </source>
</evidence>
<feature type="transmembrane region" description="Helical" evidence="6">
    <location>
        <begin position="252"/>
        <end position="270"/>
    </location>
</feature>
<dbReference type="InterPro" id="IPR002656">
    <property type="entry name" value="Acyl_transf_3_dom"/>
</dbReference>
<name>J3JH62_9EURY</name>